<feature type="transmembrane region" description="Helical" evidence="6">
    <location>
        <begin position="286"/>
        <end position="304"/>
    </location>
</feature>
<evidence type="ECO:0000256" key="3">
    <source>
        <dbReference type="ARBA" id="ARBA00022692"/>
    </source>
</evidence>
<accession>A0A1I7H3Y2</accession>
<evidence type="ECO:0000256" key="4">
    <source>
        <dbReference type="ARBA" id="ARBA00022989"/>
    </source>
</evidence>
<feature type="transmembrane region" description="Helical" evidence="6">
    <location>
        <begin position="310"/>
        <end position="329"/>
    </location>
</feature>
<feature type="transmembrane region" description="Helical" evidence="6">
    <location>
        <begin position="257"/>
        <end position="279"/>
    </location>
</feature>
<dbReference type="SUPFAM" id="SSF103473">
    <property type="entry name" value="MFS general substrate transporter"/>
    <property type="match status" value="1"/>
</dbReference>
<keyword evidence="2" id="KW-1003">Cell membrane</keyword>
<proteinExistence type="predicted"/>
<keyword evidence="5 6" id="KW-0472">Membrane</keyword>
<dbReference type="Proteomes" id="UP000242496">
    <property type="component" value="Unassembled WGS sequence"/>
</dbReference>
<evidence type="ECO:0000256" key="1">
    <source>
        <dbReference type="ARBA" id="ARBA00004651"/>
    </source>
</evidence>
<dbReference type="STRING" id="351659.SAMN05421784_11144"/>
<protein>
    <submittedName>
        <fullName evidence="7">Predicted arabinose efflux permease, MFS family</fullName>
    </submittedName>
</protein>
<keyword evidence="8" id="KW-1185">Reference proteome</keyword>
<sequence length="410" mass="45237">MVLNNSVLKLPGMCRLLSGYGLSVIADTSVYIVFAVWAKQITGSTSGIGLVFFCFIIPSLISPLTGNVIDSLKKDRMIVLTNLFMAVSILLLHYSDKSNQYLLLLFTAFIYGLGYVVFNAARICLVVNNYEERFIGKINAVLRTLREALRLSSPILGIYIYTTFGSDIFVYFVSLALLLSCLLFYHFEKSDNSERNKTDTQVKLFSLNGLMKGVYGLWKDRLLRVCITCLSVTLLVAGFYEMILFSILDNIGKPTSLIGQLISVQGLGAVIGGICSIKLIRRFTPAMLVSLGFIIQSIGILGLFVQDISITYISCAIFGFGAPVSMVGLDTIIQTTLPADIQGRANTSLEAVTSIPFSLSFLLSSVLTTLISYKLMLFFMVIVTLSASVYLLFNIRKHHLACQHSRDNNP</sequence>
<dbReference type="PANTHER" id="PTHR23513:SF6">
    <property type="entry name" value="MAJOR FACILITATOR SUPERFAMILY ASSOCIATED DOMAIN-CONTAINING PROTEIN"/>
    <property type="match status" value="1"/>
</dbReference>
<name>A0A1I7H3Y2_9GAMM</name>
<feature type="transmembrane region" description="Helical" evidence="6">
    <location>
        <begin position="145"/>
        <end position="162"/>
    </location>
</feature>
<comment type="subcellular location">
    <subcellularLocation>
        <location evidence="1">Cell membrane</location>
        <topology evidence="1">Multi-pass membrane protein</topology>
    </subcellularLocation>
</comment>
<dbReference type="CDD" id="cd06173">
    <property type="entry name" value="MFS_MefA_like"/>
    <property type="match status" value="1"/>
</dbReference>
<dbReference type="AlphaFoldDB" id="A0A1I7H3Y2"/>
<organism evidence="7 8">
    <name type="scientific">Xenorhabdus koppenhoeferi</name>
    <dbReference type="NCBI Taxonomy" id="351659"/>
    <lineage>
        <taxon>Bacteria</taxon>
        <taxon>Pseudomonadati</taxon>
        <taxon>Pseudomonadota</taxon>
        <taxon>Gammaproteobacteria</taxon>
        <taxon>Enterobacterales</taxon>
        <taxon>Morganellaceae</taxon>
        <taxon>Xenorhabdus</taxon>
    </lineage>
</organism>
<reference evidence="8" key="1">
    <citation type="submission" date="2016-10" db="EMBL/GenBank/DDBJ databases">
        <authorList>
            <person name="Varghese N."/>
            <person name="Submissions S."/>
        </authorList>
    </citation>
    <scope>NUCLEOTIDE SEQUENCE [LARGE SCALE GENOMIC DNA]</scope>
    <source>
        <strain evidence="8">DSM 18168</strain>
    </source>
</reference>
<dbReference type="InterPro" id="IPR011701">
    <property type="entry name" value="MFS"/>
</dbReference>
<dbReference type="GO" id="GO:0005886">
    <property type="term" value="C:plasma membrane"/>
    <property type="evidence" value="ECO:0007669"/>
    <property type="project" value="UniProtKB-SubCell"/>
</dbReference>
<evidence type="ECO:0000256" key="2">
    <source>
        <dbReference type="ARBA" id="ARBA00022475"/>
    </source>
</evidence>
<evidence type="ECO:0000256" key="5">
    <source>
        <dbReference type="ARBA" id="ARBA00023136"/>
    </source>
</evidence>
<evidence type="ECO:0000313" key="7">
    <source>
        <dbReference type="EMBL" id="SFU55408.1"/>
    </source>
</evidence>
<dbReference type="Pfam" id="PF07690">
    <property type="entry name" value="MFS_1"/>
    <property type="match status" value="1"/>
</dbReference>
<keyword evidence="4 6" id="KW-1133">Transmembrane helix</keyword>
<evidence type="ECO:0000313" key="8">
    <source>
        <dbReference type="Proteomes" id="UP000242496"/>
    </source>
</evidence>
<feature type="transmembrane region" description="Helical" evidence="6">
    <location>
        <begin position="44"/>
        <end position="65"/>
    </location>
</feature>
<dbReference type="OrthoDB" id="7283966at2"/>
<feature type="transmembrane region" description="Helical" evidence="6">
    <location>
        <begin position="77"/>
        <end position="95"/>
    </location>
</feature>
<feature type="transmembrane region" description="Helical" evidence="6">
    <location>
        <begin position="20"/>
        <end position="38"/>
    </location>
</feature>
<feature type="transmembrane region" description="Helical" evidence="6">
    <location>
        <begin position="101"/>
        <end position="125"/>
    </location>
</feature>
<gene>
    <name evidence="7" type="ORF">SAMN05421784_11144</name>
</gene>
<feature type="transmembrane region" description="Helical" evidence="6">
    <location>
        <begin position="168"/>
        <end position="187"/>
    </location>
</feature>
<keyword evidence="3 6" id="KW-0812">Transmembrane</keyword>
<dbReference type="InterPro" id="IPR036259">
    <property type="entry name" value="MFS_trans_sf"/>
</dbReference>
<dbReference type="GO" id="GO:0022857">
    <property type="term" value="F:transmembrane transporter activity"/>
    <property type="evidence" value="ECO:0007669"/>
    <property type="project" value="InterPro"/>
</dbReference>
<feature type="transmembrane region" description="Helical" evidence="6">
    <location>
        <begin position="349"/>
        <end position="367"/>
    </location>
</feature>
<dbReference type="Gene3D" id="1.20.1250.20">
    <property type="entry name" value="MFS general substrate transporter like domains"/>
    <property type="match status" value="1"/>
</dbReference>
<dbReference type="EMBL" id="FPBJ01000011">
    <property type="protein sequence ID" value="SFU55408.1"/>
    <property type="molecule type" value="Genomic_DNA"/>
</dbReference>
<feature type="transmembrane region" description="Helical" evidence="6">
    <location>
        <begin position="222"/>
        <end position="245"/>
    </location>
</feature>
<feature type="transmembrane region" description="Helical" evidence="6">
    <location>
        <begin position="373"/>
        <end position="393"/>
    </location>
</feature>
<dbReference type="PANTHER" id="PTHR23513">
    <property type="entry name" value="INTEGRAL MEMBRANE EFFLUX PROTEIN-RELATED"/>
    <property type="match status" value="1"/>
</dbReference>
<evidence type="ECO:0000256" key="6">
    <source>
        <dbReference type="SAM" id="Phobius"/>
    </source>
</evidence>